<evidence type="ECO:0000259" key="4">
    <source>
        <dbReference type="Pfam" id="PF23572"/>
    </source>
</evidence>
<dbReference type="InterPro" id="IPR055378">
    <property type="entry name" value="GH3_C"/>
</dbReference>
<dbReference type="GO" id="GO:0005737">
    <property type="term" value="C:cytoplasm"/>
    <property type="evidence" value="ECO:0007669"/>
    <property type="project" value="TreeGrafter"/>
</dbReference>
<sequence>MKLRFDPKDLEELTRNVKQIQNDVLEEILKANANTEYLGRFLHGSIDKELFKKNVPVVSYDDVKPYLDRVANGEPSDIISGEAITTFIRSTGTSGGKQKIYPANNKYIEDLAFIFALRSFIVSKHIDYDVEQGKKLAFHFTIPHYNTPSGLPVVPALTCLLMSDYFKMRPTNFHTSPDEVTLCQIYKENMYCHLLCGLARRDEVVSIICSFACALVGAIIFFEKNWRELCGNIRSGNVSEWITDLACRDSVSIILGGPNPELADLIEHECSHNSWEGIITRIWPKAKFIQTVLTGSMAQYVPILEFYSNNLPLISPSYMSSEALFGVNTNPLCKPQDVSYTFLPNLSYFEFLSVDEGRNEEIFDLVDVKLGCFYEPLVTTYSGLHRYKMGDVLQVTGFYNSAPQFKFVRRKNMVISVQLEATTEEDILKAATQATLVLESSNLMLMGFTCWSDLSTLPGHYVMYWELKSKYINGLVELDNKVLVECCCVVEESLNILYRMYRCKSRSIGALEIKVVQQGTFGSLMDFFISRGASINQYKTPLCINSSKALEVLENKVFARFFSDKYPSCDS</sequence>
<evidence type="ECO:0000313" key="6">
    <source>
        <dbReference type="Proteomes" id="UP000489600"/>
    </source>
</evidence>
<dbReference type="PANTHER" id="PTHR31901:SF52">
    <property type="entry name" value="AUXIN-RESPONSIVE GH3 FAMILY PROTEIN"/>
    <property type="match status" value="1"/>
</dbReference>
<gene>
    <name evidence="5" type="ORF">ANE_LOCUS23613</name>
</gene>
<evidence type="ECO:0000256" key="2">
    <source>
        <dbReference type="ARBA" id="ARBA00022598"/>
    </source>
</evidence>
<dbReference type="Pfam" id="PF03321">
    <property type="entry name" value="GH3"/>
    <property type="match status" value="1"/>
</dbReference>
<evidence type="ECO:0000313" key="5">
    <source>
        <dbReference type="EMBL" id="VVB13169.1"/>
    </source>
</evidence>
<name>A0A565CHM6_9BRAS</name>
<dbReference type="EMBL" id="CABITT030000008">
    <property type="protein sequence ID" value="VVB13169.1"/>
    <property type="molecule type" value="Genomic_DNA"/>
</dbReference>
<dbReference type="InterPro" id="IPR004993">
    <property type="entry name" value="GH3"/>
</dbReference>
<evidence type="ECO:0000259" key="3">
    <source>
        <dbReference type="Pfam" id="PF23571"/>
    </source>
</evidence>
<dbReference type="Pfam" id="PF23572">
    <property type="entry name" value="GH3_C"/>
    <property type="match status" value="1"/>
</dbReference>
<comment type="similarity">
    <text evidence="1">Belongs to the IAA-amido conjugating enzyme family.</text>
</comment>
<dbReference type="Proteomes" id="UP000489600">
    <property type="component" value="Unassembled WGS sequence"/>
</dbReference>
<feature type="domain" description="GH3 middle" evidence="3">
    <location>
        <begin position="340"/>
        <end position="410"/>
    </location>
</feature>
<dbReference type="GO" id="GO:0016881">
    <property type="term" value="F:acid-amino acid ligase activity"/>
    <property type="evidence" value="ECO:0007669"/>
    <property type="project" value="TreeGrafter"/>
</dbReference>
<dbReference type="Pfam" id="PF23571">
    <property type="entry name" value="GH3_M"/>
    <property type="match status" value="1"/>
</dbReference>
<accession>A0A565CHM6</accession>
<evidence type="ECO:0008006" key="7">
    <source>
        <dbReference type="Google" id="ProtNLM"/>
    </source>
</evidence>
<organism evidence="5 6">
    <name type="scientific">Arabis nemorensis</name>
    <dbReference type="NCBI Taxonomy" id="586526"/>
    <lineage>
        <taxon>Eukaryota</taxon>
        <taxon>Viridiplantae</taxon>
        <taxon>Streptophyta</taxon>
        <taxon>Embryophyta</taxon>
        <taxon>Tracheophyta</taxon>
        <taxon>Spermatophyta</taxon>
        <taxon>Magnoliopsida</taxon>
        <taxon>eudicotyledons</taxon>
        <taxon>Gunneridae</taxon>
        <taxon>Pentapetalae</taxon>
        <taxon>rosids</taxon>
        <taxon>malvids</taxon>
        <taxon>Brassicales</taxon>
        <taxon>Brassicaceae</taxon>
        <taxon>Arabideae</taxon>
        <taxon>Arabis</taxon>
    </lineage>
</organism>
<comment type="caution">
    <text evidence="5">The sequence shown here is derived from an EMBL/GenBank/DDBJ whole genome shotgun (WGS) entry which is preliminary data.</text>
</comment>
<dbReference type="OrthoDB" id="10004661at2759"/>
<feature type="domain" description="GH3 C-terminal" evidence="4">
    <location>
        <begin position="426"/>
        <end position="547"/>
    </location>
</feature>
<dbReference type="AlphaFoldDB" id="A0A565CHM6"/>
<evidence type="ECO:0000256" key="1">
    <source>
        <dbReference type="ARBA" id="ARBA00008068"/>
    </source>
</evidence>
<proteinExistence type="inferred from homology"/>
<protein>
    <recommendedName>
        <fullName evidence="7">Auxin-responsive GH3 family protein</fullName>
    </recommendedName>
</protein>
<dbReference type="PANTHER" id="PTHR31901">
    <property type="entry name" value="GH3 DOMAIN-CONTAINING PROTEIN"/>
    <property type="match status" value="1"/>
</dbReference>
<keyword evidence="2" id="KW-0436">Ligase</keyword>
<dbReference type="InterPro" id="IPR055377">
    <property type="entry name" value="GH3_M"/>
</dbReference>
<reference evidence="5" key="1">
    <citation type="submission" date="2019-07" db="EMBL/GenBank/DDBJ databases">
        <authorList>
            <person name="Dittberner H."/>
        </authorList>
    </citation>
    <scope>NUCLEOTIDE SEQUENCE [LARGE SCALE GENOMIC DNA]</scope>
</reference>
<keyword evidence="6" id="KW-1185">Reference proteome</keyword>